<dbReference type="EMBL" id="MING01000083">
    <property type="protein sequence ID" value="POG02434.1"/>
    <property type="molecule type" value="Genomic_DNA"/>
</dbReference>
<dbReference type="InterPro" id="IPR052754">
    <property type="entry name" value="NTPase_KAP_P-loop"/>
</dbReference>
<comment type="caution">
    <text evidence="3">The sequence shown here is derived from an EMBL/GenBank/DDBJ whole genome shotgun (WGS) entry which is preliminary data.</text>
</comment>
<evidence type="ECO:0000256" key="1">
    <source>
        <dbReference type="SAM" id="Phobius"/>
    </source>
</evidence>
<dbReference type="PANTHER" id="PTHR22674:SF6">
    <property type="entry name" value="NTPASE KAP FAMILY P-LOOP DOMAIN-CONTAINING PROTEIN 1"/>
    <property type="match status" value="1"/>
</dbReference>
<name>A0A2S3WN62_PSEPU</name>
<feature type="domain" description="KAP NTPase" evidence="2">
    <location>
        <begin position="20"/>
        <end position="390"/>
    </location>
</feature>
<reference evidence="3 4" key="1">
    <citation type="submission" date="2016-08" db="EMBL/GenBank/DDBJ databases">
        <authorList>
            <person name="Seilhamer J.J."/>
        </authorList>
    </citation>
    <scope>NUCLEOTIDE SEQUENCE [LARGE SCALE GENOMIC DNA]</scope>
    <source>
        <strain evidence="3 4">KH-18-2</strain>
    </source>
</reference>
<sequence>MPAVLDRHIEKEEDDAFGHRHYAQALRSLIEDEGHQPPFSIGLLGGWGTGKSSIKEMYTHALADDTSTAGGRRPRSQRFKSITFNAWRFGGKEQDIKRALLRHVFLELGGDESKLHDDLYRNVTHTETVNKGVGELTKQHLMSWVAPVPAFLIAVITYLLFVAAGLKWLPLENAIVQSLFVAAVTGIYAYLIKVMKPTAVSPFNTVTRVHLPSASAEQYEEMLLQQLRKFKASRSNAVPYERLVIFVDDLDRLSAEEMVLGLDAVRTFMEIPVNKLPDNLGLVFVISCDEGKVADALSRRRGNPEQPGSVFNPTDARRYLDRIFQFRLEIPPPPRSDMRQFALSKLKNFPDLVKDISDRGASVEQVVDRMIHINVTDPRNALQIVNAFTQTWWLAKERELGAIGSERPGGLHEGAVTNYPVALGALSAARVSFPGFYQDLQGDPQLLERLTNLMVRQALLDDEPLETRHVLKRYVTQEEGAEKTSVLDGQRDLRQFLASLVGIQWPGSLQSLLLLSEDFATRQYGPHAARIYGYLVSGDTQGFLEALSPRANESLSDQETQLLHGMLSELHRTEDTLKFNAMRVVADIIDRLPPRTRDLVLGILSNDIVTSDSLRSLLGVEKIGRITAISNPTDQKQIASVLIDELLTPDKACTMRLQSGQMPNLEETIIMVEGASQIVLSVFSAHGLGPAAKDRLMQWLSRRIVKTGSGSITLPFSHLQRWMDEFETSLLPEIGTAYVNQLITALHGHEEPHDEDDLIDGLDMQQTTDRINSVWDRMSSEGDESRDELWEQVTNLSNMSAPLIIGCVIRALEQYVPYSDEEQLLKCLARFSIRVADLDNETIDYQRAFRLIVDLGAERKPYFNDEWRESFTDFAISLSTTDGYADDAAEVLRKFVVDHPRSLARVLDHWIRRPLSAIPGVCRNQLFEVFGSLYEHDQTSLVNQLTTLVSSQELDDAQGALYTDAATHIPLQYWSDKLLRPHVDALMLAAPSKIASWDNVLRQLVPGISLVFMQATPTVLGPALQKLFSGAKGHKHAFESLHKHFCGRWPTIEQLPHGYSPQALFNEARQQASSSPGMVGKYTLASMESMITGGIVPSTQGAQLVDTACAVWQQNPAQAIDSLTSGHVRLSSPQLTTLADGVDFNKAVQVEMLERAWTALIPELPVDEYVSAGKAVLLKGPRGNVNDPDLAFSIWCRALKIEAFNNLKSMLLHSEITDEQRKRVYGHIFRAYMDEKESKELPALALQLLKIPESPLTWTAVNGLRSEIKDRLPSHEERLAYARLLLREIPNAASDTAKGHIAAWARAFGTEALLKELDPARLSEADLQIINTAFGTSKPMAGLLKRWLNRN</sequence>
<feature type="transmembrane region" description="Helical" evidence="1">
    <location>
        <begin position="174"/>
        <end position="192"/>
    </location>
</feature>
<organism evidence="3 4">
    <name type="scientific">Pseudomonas putida</name>
    <name type="common">Arthrobacter siderocapsulatus</name>
    <dbReference type="NCBI Taxonomy" id="303"/>
    <lineage>
        <taxon>Bacteria</taxon>
        <taxon>Pseudomonadati</taxon>
        <taxon>Pseudomonadota</taxon>
        <taxon>Gammaproteobacteria</taxon>
        <taxon>Pseudomonadales</taxon>
        <taxon>Pseudomonadaceae</taxon>
        <taxon>Pseudomonas</taxon>
    </lineage>
</organism>
<dbReference type="Proteomes" id="UP000237378">
    <property type="component" value="Unassembled WGS sequence"/>
</dbReference>
<keyword evidence="1" id="KW-1133">Transmembrane helix</keyword>
<evidence type="ECO:0000313" key="4">
    <source>
        <dbReference type="Proteomes" id="UP000237378"/>
    </source>
</evidence>
<gene>
    <name evidence="3" type="ORF">BGP82_13930</name>
</gene>
<accession>A0A2S3WN62</accession>
<evidence type="ECO:0000259" key="2">
    <source>
        <dbReference type="Pfam" id="PF07693"/>
    </source>
</evidence>
<dbReference type="Gene3D" id="3.40.50.300">
    <property type="entry name" value="P-loop containing nucleotide triphosphate hydrolases"/>
    <property type="match status" value="1"/>
</dbReference>
<reference evidence="3 4" key="2">
    <citation type="submission" date="2018-03" db="EMBL/GenBank/DDBJ databases">
        <title>Draft genome of Pseudomonas putida strain KH-18-2.</title>
        <authorList>
            <person name="Yoshizawa S."/>
            <person name="Khan N.H."/>
            <person name="Nishimura M."/>
            <person name="Chiura H.X."/>
            <person name="Ogura Y."/>
            <person name="Hayashi T."/>
            <person name="Kogure K."/>
        </authorList>
    </citation>
    <scope>NUCLEOTIDE SEQUENCE [LARGE SCALE GENOMIC DNA]</scope>
    <source>
        <strain evidence="3 4">KH-18-2</strain>
    </source>
</reference>
<protein>
    <recommendedName>
        <fullName evidence="2">KAP NTPase domain-containing protein</fullName>
    </recommendedName>
</protein>
<dbReference type="InterPro" id="IPR027417">
    <property type="entry name" value="P-loop_NTPase"/>
</dbReference>
<evidence type="ECO:0000313" key="3">
    <source>
        <dbReference type="EMBL" id="POG02434.1"/>
    </source>
</evidence>
<keyword evidence="1" id="KW-0812">Transmembrane</keyword>
<dbReference type="SUPFAM" id="SSF52540">
    <property type="entry name" value="P-loop containing nucleoside triphosphate hydrolases"/>
    <property type="match status" value="1"/>
</dbReference>
<dbReference type="InterPro" id="IPR011646">
    <property type="entry name" value="KAP_P-loop"/>
</dbReference>
<dbReference type="PANTHER" id="PTHR22674">
    <property type="entry name" value="NTPASE, KAP FAMILY P-LOOP DOMAIN-CONTAINING 1"/>
    <property type="match status" value="1"/>
</dbReference>
<proteinExistence type="predicted"/>
<keyword evidence="1" id="KW-0472">Membrane</keyword>
<dbReference type="Pfam" id="PF07693">
    <property type="entry name" value="KAP_NTPase"/>
    <property type="match status" value="1"/>
</dbReference>
<feature type="transmembrane region" description="Helical" evidence="1">
    <location>
        <begin position="141"/>
        <end position="162"/>
    </location>
</feature>